<keyword evidence="2" id="KW-1185">Reference proteome</keyword>
<dbReference type="Proteomes" id="UP001229421">
    <property type="component" value="Unassembled WGS sequence"/>
</dbReference>
<comment type="caution">
    <text evidence="1">The sequence shown here is derived from an EMBL/GenBank/DDBJ whole genome shotgun (WGS) entry which is preliminary data.</text>
</comment>
<reference evidence="1" key="1">
    <citation type="journal article" date="2023" name="bioRxiv">
        <title>Improved chromosome-level genome assembly for marigold (Tagetes erecta).</title>
        <authorList>
            <person name="Jiang F."/>
            <person name="Yuan L."/>
            <person name="Wang S."/>
            <person name="Wang H."/>
            <person name="Xu D."/>
            <person name="Wang A."/>
            <person name="Fan W."/>
        </authorList>
    </citation>
    <scope>NUCLEOTIDE SEQUENCE</scope>
    <source>
        <strain evidence="1">WSJ</strain>
        <tissue evidence="1">Leaf</tissue>
    </source>
</reference>
<accession>A0AAD8KF15</accession>
<proteinExistence type="predicted"/>
<gene>
    <name evidence="1" type="ORF">QVD17_24337</name>
</gene>
<sequence length="143" mass="15813">MYKAHAERYLYEIDIIEFLRLCLWINLPFESNVANPISLNTVAHTHTIAADKIFVLQSLCSGTDAVDLIKPVCKLNKLLTRSFLEFMKGKYDVVVSTAVPGNNISGKYDAAAQACVEMLSINKLGVATFMILQKLVAAAVLYV</sequence>
<protein>
    <submittedName>
        <fullName evidence="1">Uncharacterized protein</fullName>
    </submittedName>
</protein>
<evidence type="ECO:0000313" key="1">
    <source>
        <dbReference type="EMBL" id="KAK1421745.1"/>
    </source>
</evidence>
<organism evidence="1 2">
    <name type="scientific">Tagetes erecta</name>
    <name type="common">African marigold</name>
    <dbReference type="NCBI Taxonomy" id="13708"/>
    <lineage>
        <taxon>Eukaryota</taxon>
        <taxon>Viridiplantae</taxon>
        <taxon>Streptophyta</taxon>
        <taxon>Embryophyta</taxon>
        <taxon>Tracheophyta</taxon>
        <taxon>Spermatophyta</taxon>
        <taxon>Magnoliopsida</taxon>
        <taxon>eudicotyledons</taxon>
        <taxon>Gunneridae</taxon>
        <taxon>Pentapetalae</taxon>
        <taxon>asterids</taxon>
        <taxon>campanulids</taxon>
        <taxon>Asterales</taxon>
        <taxon>Asteraceae</taxon>
        <taxon>Asteroideae</taxon>
        <taxon>Heliantheae alliance</taxon>
        <taxon>Tageteae</taxon>
        <taxon>Tagetes</taxon>
    </lineage>
</organism>
<evidence type="ECO:0000313" key="2">
    <source>
        <dbReference type="Proteomes" id="UP001229421"/>
    </source>
</evidence>
<dbReference type="EMBL" id="JAUHHV010000006">
    <property type="protein sequence ID" value="KAK1421745.1"/>
    <property type="molecule type" value="Genomic_DNA"/>
</dbReference>
<dbReference type="AlphaFoldDB" id="A0AAD8KF15"/>
<name>A0AAD8KF15_TARER</name>